<organism evidence="3 4">
    <name type="scientific">Anaeramoeba flamelloides</name>
    <dbReference type="NCBI Taxonomy" id="1746091"/>
    <lineage>
        <taxon>Eukaryota</taxon>
        <taxon>Metamonada</taxon>
        <taxon>Anaeramoebidae</taxon>
        <taxon>Anaeramoeba</taxon>
    </lineage>
</organism>
<feature type="transmembrane region" description="Helical" evidence="2">
    <location>
        <begin position="347"/>
        <end position="368"/>
    </location>
</feature>
<keyword evidence="2" id="KW-1133">Transmembrane helix</keyword>
<name>A0ABQ8XU45_9EUKA</name>
<dbReference type="InterPro" id="IPR036259">
    <property type="entry name" value="MFS_trans_sf"/>
</dbReference>
<accession>A0ABQ8XU45</accession>
<keyword evidence="2" id="KW-0812">Transmembrane</keyword>
<keyword evidence="2" id="KW-0472">Membrane</keyword>
<feature type="transmembrane region" description="Helical" evidence="2">
    <location>
        <begin position="108"/>
        <end position="130"/>
    </location>
</feature>
<feature type="transmembrane region" description="Helical" evidence="2">
    <location>
        <begin position="321"/>
        <end position="341"/>
    </location>
</feature>
<comment type="caution">
    <text evidence="3">The sequence shown here is derived from an EMBL/GenBank/DDBJ whole genome shotgun (WGS) entry which is preliminary data.</text>
</comment>
<dbReference type="SUPFAM" id="SSF103473">
    <property type="entry name" value="MFS general substrate transporter"/>
    <property type="match status" value="1"/>
</dbReference>
<feature type="transmembrane region" description="Helical" evidence="2">
    <location>
        <begin position="50"/>
        <end position="71"/>
    </location>
</feature>
<feature type="region of interest" description="Disordered" evidence="1">
    <location>
        <begin position="189"/>
        <end position="219"/>
    </location>
</feature>
<gene>
    <name evidence="3" type="ORF">M0813_03664</name>
</gene>
<evidence type="ECO:0000256" key="2">
    <source>
        <dbReference type="SAM" id="Phobius"/>
    </source>
</evidence>
<reference evidence="3" key="1">
    <citation type="submission" date="2022-08" db="EMBL/GenBank/DDBJ databases">
        <title>Novel sulfate-reducing endosymbionts in the free-living metamonad Anaeramoeba.</title>
        <authorList>
            <person name="Jerlstrom-Hultqvist J."/>
            <person name="Cepicka I."/>
            <person name="Gallot-Lavallee L."/>
            <person name="Salas-Leiva D."/>
            <person name="Curtis B.A."/>
            <person name="Zahonova K."/>
            <person name="Pipaliya S."/>
            <person name="Dacks J."/>
            <person name="Roger A.J."/>
        </authorList>
    </citation>
    <scope>NUCLEOTIDE SEQUENCE</scope>
    <source>
        <strain evidence="3">Schooner1</strain>
    </source>
</reference>
<protein>
    <submittedName>
        <fullName evidence="3">Membrane transporter protein</fullName>
    </submittedName>
</protein>
<dbReference type="Proteomes" id="UP001150062">
    <property type="component" value="Unassembled WGS sequence"/>
</dbReference>
<feature type="compositionally biased region" description="Polar residues" evidence="1">
    <location>
        <begin position="193"/>
        <end position="202"/>
    </location>
</feature>
<sequence>MNEFQSFLLVLCPICFFTGIGNSTLALTHWQITVPLTLSVWKYDIDQLIFLSGALDFFSSPLSIALLRYLFGKKGIKLIIPKFINTFVFVAIVSSIVGWLIRGYTLKYLSMVFGTGISWALLFFFVVFALKTFREIQRTREERSLAAEKKKKVISRVGCSSDPENLPLNDLKTNDQDEFLSQLSRDGAKAETADSSSKVSNGSDDRASPGSLLHNGDEKQDQKKMILEEELKPWAGDFQNKQFKNAFTIFALFLIPIYVFGGVLGVGPGLFLGVLLTRFFGFGPLNASVVANLLMELLMIVLGFGYLIQNKIDYSFFLPRFFSLLPCSLAGVTIGSIYSVKIPKLKVFIVNTAIFFIGFAISVIVYLIKNK</sequence>
<proteinExistence type="predicted"/>
<feature type="transmembrane region" description="Helical" evidence="2">
    <location>
        <begin position="249"/>
        <end position="277"/>
    </location>
</feature>
<feature type="transmembrane region" description="Helical" evidence="2">
    <location>
        <begin position="83"/>
        <end position="102"/>
    </location>
</feature>
<evidence type="ECO:0000313" key="4">
    <source>
        <dbReference type="Proteomes" id="UP001150062"/>
    </source>
</evidence>
<dbReference type="EMBL" id="JAOAOG010000257">
    <property type="protein sequence ID" value="KAJ6235517.1"/>
    <property type="molecule type" value="Genomic_DNA"/>
</dbReference>
<evidence type="ECO:0000313" key="3">
    <source>
        <dbReference type="EMBL" id="KAJ6235517.1"/>
    </source>
</evidence>
<feature type="transmembrane region" description="Helical" evidence="2">
    <location>
        <begin position="289"/>
        <end position="309"/>
    </location>
</feature>
<keyword evidence="4" id="KW-1185">Reference proteome</keyword>
<evidence type="ECO:0000256" key="1">
    <source>
        <dbReference type="SAM" id="MobiDB-lite"/>
    </source>
</evidence>